<dbReference type="RefSeq" id="WP_190473550.1">
    <property type="nucleotide sequence ID" value="NZ_JACJPW010000117.1"/>
</dbReference>
<dbReference type="EMBL" id="JACJPW010000117">
    <property type="protein sequence ID" value="MBD2185348.1"/>
    <property type="molecule type" value="Genomic_DNA"/>
</dbReference>
<dbReference type="InterPro" id="IPR008638">
    <property type="entry name" value="FhaB/CdiA-like_TPS"/>
</dbReference>
<reference evidence="2" key="1">
    <citation type="journal article" date="2015" name="ISME J.">
        <title>Draft Genome Sequence of Streptomyces incarnatus NRRL8089, which Produces the Nucleoside Antibiotic Sinefungin.</title>
        <authorList>
            <person name="Oshima K."/>
            <person name="Hattori M."/>
            <person name="Shimizu H."/>
            <person name="Fukuda K."/>
            <person name="Nemoto M."/>
            <person name="Inagaki K."/>
            <person name="Tamura T."/>
        </authorList>
    </citation>
    <scope>NUCLEOTIDE SEQUENCE</scope>
    <source>
        <strain evidence="2">FACHB-1375</strain>
    </source>
</reference>
<dbReference type="AlphaFoldDB" id="A0A926ZJA6"/>
<dbReference type="Proteomes" id="UP000641646">
    <property type="component" value="Unassembled WGS sequence"/>
</dbReference>
<reference evidence="2" key="2">
    <citation type="submission" date="2020-08" db="EMBL/GenBank/DDBJ databases">
        <authorList>
            <person name="Chen M."/>
            <person name="Teng W."/>
            <person name="Zhao L."/>
            <person name="Hu C."/>
            <person name="Zhou Y."/>
            <person name="Han B."/>
            <person name="Song L."/>
            <person name="Shu W."/>
        </authorList>
    </citation>
    <scope>NUCLEOTIDE SEQUENCE</scope>
    <source>
        <strain evidence="2">FACHB-1375</strain>
    </source>
</reference>
<dbReference type="Pfam" id="PF05860">
    <property type="entry name" value="TPS"/>
    <property type="match status" value="1"/>
</dbReference>
<dbReference type="SMART" id="SM00912">
    <property type="entry name" value="Haemagg_act"/>
    <property type="match status" value="1"/>
</dbReference>
<dbReference type="InterPro" id="IPR012334">
    <property type="entry name" value="Pectin_lyas_fold"/>
</dbReference>
<dbReference type="Gene3D" id="2.160.20.10">
    <property type="entry name" value="Single-stranded right-handed beta-helix, Pectin lyase-like"/>
    <property type="match status" value="2"/>
</dbReference>
<gene>
    <name evidence="2" type="ORF">H6G03_30445</name>
</gene>
<evidence type="ECO:0000259" key="1">
    <source>
        <dbReference type="SMART" id="SM00912"/>
    </source>
</evidence>
<dbReference type="SUPFAM" id="SSF51126">
    <property type="entry name" value="Pectin lyase-like"/>
    <property type="match status" value="3"/>
</dbReference>
<comment type="caution">
    <text evidence="2">The sequence shown here is derived from an EMBL/GenBank/DDBJ whole genome shotgun (WGS) entry which is preliminary data.</text>
</comment>
<organism evidence="2 3">
    <name type="scientific">Aerosakkonema funiforme FACHB-1375</name>
    <dbReference type="NCBI Taxonomy" id="2949571"/>
    <lineage>
        <taxon>Bacteria</taxon>
        <taxon>Bacillati</taxon>
        <taxon>Cyanobacteriota</taxon>
        <taxon>Cyanophyceae</taxon>
        <taxon>Oscillatoriophycideae</taxon>
        <taxon>Aerosakkonematales</taxon>
        <taxon>Aerosakkonemataceae</taxon>
        <taxon>Aerosakkonema</taxon>
    </lineage>
</organism>
<feature type="domain" description="Filamentous haemagglutinin FhaB/tRNA nuclease CdiA-like TPS" evidence="1">
    <location>
        <begin position="38"/>
        <end position="151"/>
    </location>
</feature>
<protein>
    <submittedName>
        <fullName evidence="2">S-layer family protein</fullName>
    </submittedName>
</protein>
<name>A0A926ZJA6_9CYAN</name>
<proteinExistence type="predicted"/>
<dbReference type="InterPro" id="IPR011050">
    <property type="entry name" value="Pectin_lyase_fold/virulence"/>
</dbReference>
<evidence type="ECO:0000313" key="2">
    <source>
        <dbReference type="EMBL" id="MBD2185348.1"/>
    </source>
</evidence>
<evidence type="ECO:0000313" key="3">
    <source>
        <dbReference type="Proteomes" id="UP000641646"/>
    </source>
</evidence>
<accession>A0A926ZJA6</accession>
<keyword evidence="3" id="KW-1185">Reference proteome</keyword>
<dbReference type="NCBIfam" id="TIGR01901">
    <property type="entry name" value="adhes_NPXG"/>
    <property type="match status" value="1"/>
</dbReference>
<sequence>MSATLPKLAIYFVPSAVLNLLAYLYPAVGQIIPDRTLGSENSQVVPNVEIKGVQSDRIDGGAMRGSNLFHSLQEFNIPEGRGAYFSNPDGIINILTRVTGGNPANIFGTLGVLGNANLFLINPRGIVFGPNARLDLRGSFLASSADSIVFENSFEFSASNPSAPPLLTINIPNGLRFRDRPGSITVLGSGHNLQAIPKIGGTDFRNRPVGLQVDRDRTLALVGGEITIAGGNLTAPAGQIELGSIGSEALVKLTPLPSVDEEIRGGGWAFDYTGIDNFQDIRLIQAASAITVSDKGGPVNLTGRQITVTNGSAIHSSTDGAGAAGSITVRGTETIEVSGFAPSIYPSGLFADVRQGATGKGGKVTIETARLLLAGGGQISSGTFGQGNGSTLTVRASDAIEIIANLSKEPFPSGLYTTAAPISSGNGGDITIATGRLQIVGGKVSSDTLGQGNGGNLTIEAQQLRVEEGGQIGTGTYDRGNGGNLTIRASESVELIGFIDRFPSGIFSAVTPKAVGQAGNLTVETKRLRLENGGRIASDTLGQGNGGNLTVRASESVELIGASATSPSGFFTSVAPGGVGKAGNLTVETARLRLEDGAQISAGVFGKGDGSNLTVRATEAVEVSGKTAKGNPSALFASVLETGVGKGGNVTIVTERLQVDNGGVVGVSDFSGTGGAGTLTVAANSILLDRGILNAQTKAGNQGNIELSAGDIQLRQGSMIEANALGSATGGNVTLNSDILLGFPGENSDITANAQTAQGGRVTVNVPNIFGIASVDREQLRDNLGLTDAEFAALQVNPTFLLSSSDISAISQTAGPDLQGTVTFSTAGVNPAQGLVELPQNIVDPAALIAANPCTQGAGSEFTITGRGGLPPSPNDLLDGEVSQFNWVEPAVGSGEESQKSKVKSQNSSLSFFPLPSPIPAQGWVIDGTGEVTLVAYNPGNPVSDRTPKSSNVCLPR</sequence>